<dbReference type="GO" id="GO:0042910">
    <property type="term" value="F:xenobiotic transmembrane transporter activity"/>
    <property type="evidence" value="ECO:0007669"/>
    <property type="project" value="InterPro"/>
</dbReference>
<evidence type="ECO:0000256" key="6">
    <source>
        <dbReference type="SAM" id="Phobius"/>
    </source>
</evidence>
<evidence type="ECO:0000313" key="7">
    <source>
        <dbReference type="EMBL" id="KAH7160457.1"/>
    </source>
</evidence>
<proteinExistence type="inferred from homology"/>
<keyword evidence="5 6" id="KW-0472">Membrane</keyword>
<evidence type="ECO:0000313" key="8">
    <source>
        <dbReference type="Proteomes" id="UP000717696"/>
    </source>
</evidence>
<keyword evidence="3 6" id="KW-0812">Transmembrane</keyword>
<dbReference type="NCBIfam" id="TIGR00797">
    <property type="entry name" value="matE"/>
    <property type="match status" value="1"/>
</dbReference>
<dbReference type="PANTHER" id="PTHR11206">
    <property type="entry name" value="MULTIDRUG RESISTANCE PROTEIN"/>
    <property type="match status" value="1"/>
</dbReference>
<comment type="subcellular location">
    <subcellularLocation>
        <location evidence="1">Membrane</location>
        <topology evidence="1">Multi-pass membrane protein</topology>
    </subcellularLocation>
</comment>
<feature type="transmembrane region" description="Helical" evidence="6">
    <location>
        <begin position="430"/>
        <end position="451"/>
    </location>
</feature>
<name>A0A9P9FDR4_9HYPO</name>
<keyword evidence="4 6" id="KW-1133">Transmembrane helix</keyword>
<dbReference type="InterPro" id="IPR045069">
    <property type="entry name" value="MATE_euk"/>
</dbReference>
<keyword evidence="8" id="KW-1185">Reference proteome</keyword>
<feature type="transmembrane region" description="Helical" evidence="6">
    <location>
        <begin position="463"/>
        <end position="485"/>
    </location>
</feature>
<reference evidence="7" key="1">
    <citation type="journal article" date="2021" name="Nat. Commun.">
        <title>Genetic determinants of endophytism in the Arabidopsis root mycobiome.</title>
        <authorList>
            <person name="Mesny F."/>
            <person name="Miyauchi S."/>
            <person name="Thiergart T."/>
            <person name="Pickel B."/>
            <person name="Atanasova L."/>
            <person name="Karlsson M."/>
            <person name="Huettel B."/>
            <person name="Barry K.W."/>
            <person name="Haridas S."/>
            <person name="Chen C."/>
            <person name="Bauer D."/>
            <person name="Andreopoulos W."/>
            <person name="Pangilinan J."/>
            <person name="LaButti K."/>
            <person name="Riley R."/>
            <person name="Lipzen A."/>
            <person name="Clum A."/>
            <person name="Drula E."/>
            <person name="Henrissat B."/>
            <person name="Kohler A."/>
            <person name="Grigoriev I.V."/>
            <person name="Martin F.M."/>
            <person name="Hacquard S."/>
        </authorList>
    </citation>
    <scope>NUCLEOTIDE SEQUENCE</scope>
    <source>
        <strain evidence="7">MPI-CAGE-AT-0021</strain>
    </source>
</reference>
<evidence type="ECO:0000256" key="1">
    <source>
        <dbReference type="ARBA" id="ARBA00004141"/>
    </source>
</evidence>
<dbReference type="EMBL" id="JAGMUU010000002">
    <property type="protein sequence ID" value="KAH7160457.1"/>
    <property type="molecule type" value="Genomic_DNA"/>
</dbReference>
<dbReference type="GO" id="GO:1990961">
    <property type="term" value="P:xenobiotic detoxification by transmembrane export across the plasma membrane"/>
    <property type="evidence" value="ECO:0007669"/>
    <property type="project" value="InterPro"/>
</dbReference>
<dbReference type="InterPro" id="IPR002528">
    <property type="entry name" value="MATE_fam"/>
</dbReference>
<dbReference type="CDD" id="cd13132">
    <property type="entry name" value="MATE_eukaryotic"/>
    <property type="match status" value="1"/>
</dbReference>
<feature type="transmembrane region" description="Helical" evidence="6">
    <location>
        <begin position="291"/>
        <end position="309"/>
    </location>
</feature>
<evidence type="ECO:0000256" key="3">
    <source>
        <dbReference type="ARBA" id="ARBA00022692"/>
    </source>
</evidence>
<evidence type="ECO:0000256" key="4">
    <source>
        <dbReference type="ARBA" id="ARBA00022989"/>
    </source>
</evidence>
<gene>
    <name evidence="7" type="ORF">B0J13DRAFT_127985</name>
</gene>
<feature type="transmembrane region" description="Helical" evidence="6">
    <location>
        <begin position="321"/>
        <end position="343"/>
    </location>
</feature>
<dbReference type="Proteomes" id="UP000717696">
    <property type="component" value="Unassembled WGS sequence"/>
</dbReference>
<accession>A0A9P9FDR4</accession>
<dbReference type="GO" id="GO:0015297">
    <property type="term" value="F:antiporter activity"/>
    <property type="evidence" value="ECO:0007669"/>
    <property type="project" value="InterPro"/>
</dbReference>
<comment type="caution">
    <text evidence="7">The sequence shown here is derived from an EMBL/GenBank/DDBJ whole genome shotgun (WGS) entry which is preliminary data.</text>
</comment>
<feature type="transmembrane region" description="Helical" evidence="6">
    <location>
        <begin position="383"/>
        <end position="409"/>
    </location>
</feature>
<feature type="transmembrane region" description="Helical" evidence="6">
    <location>
        <begin position="608"/>
        <end position="630"/>
    </location>
</feature>
<dbReference type="Pfam" id="PF01554">
    <property type="entry name" value="MatE"/>
    <property type="match status" value="2"/>
</dbReference>
<feature type="transmembrane region" description="Helical" evidence="6">
    <location>
        <begin position="582"/>
        <end position="602"/>
    </location>
</feature>
<feature type="transmembrane region" description="Helical" evidence="6">
    <location>
        <begin position="355"/>
        <end position="377"/>
    </location>
</feature>
<dbReference type="OrthoDB" id="2126698at2759"/>
<feature type="transmembrane region" description="Helical" evidence="6">
    <location>
        <begin position="506"/>
        <end position="525"/>
    </location>
</feature>
<protein>
    <submittedName>
        <fullName evidence="7">Mate-domain-containing protein</fullName>
    </submittedName>
</protein>
<evidence type="ECO:0000256" key="2">
    <source>
        <dbReference type="ARBA" id="ARBA00010199"/>
    </source>
</evidence>
<dbReference type="AlphaFoldDB" id="A0A9P9FDR4"/>
<organism evidence="7 8">
    <name type="scientific">Dactylonectria estremocensis</name>
    <dbReference type="NCBI Taxonomy" id="1079267"/>
    <lineage>
        <taxon>Eukaryota</taxon>
        <taxon>Fungi</taxon>
        <taxon>Dikarya</taxon>
        <taxon>Ascomycota</taxon>
        <taxon>Pezizomycotina</taxon>
        <taxon>Sordariomycetes</taxon>
        <taxon>Hypocreomycetidae</taxon>
        <taxon>Hypocreales</taxon>
        <taxon>Nectriaceae</taxon>
        <taxon>Dactylonectria</taxon>
    </lineage>
</organism>
<comment type="similarity">
    <text evidence="2">Belongs to the multi antimicrobial extrusion (MATE) (TC 2.A.66.1) family.</text>
</comment>
<evidence type="ECO:0000256" key="5">
    <source>
        <dbReference type="ARBA" id="ARBA00023136"/>
    </source>
</evidence>
<feature type="transmembrane region" description="Helical" evidence="6">
    <location>
        <begin position="545"/>
        <end position="570"/>
    </location>
</feature>
<sequence>MSQEGGLPISIDGGRGRRHSMLSDFLSGSVPFSTSFIDTGPNVREILGRDIEDCSSEDEHQDDDSDSRVVHATDVQLAFHPNGVPYGSGFSTVPIQGQDLPVPNPHEVEESLQAELDLLRDNDIVPPEHPQTRASFMGRLYRTLFSTRVRDHKKPSHSPGDNETTPLLPEVTASEFEGPTLSSDEVHKRWDEAVAAHDIKTTWQREAKTLVQYAAPLIATFLLHYSVTVGSVLTVGRLGMEELAAVNLATMTASITAYVPVQGLATSLDTLCAQAYGSGHKHLVGLQAQRMTWLLWTLMIPIAVVWWFSEPILAALVGGGQTATLAALYLRVLILGMPGVAAFESGKRFVQSQGLFHATTYTLLIGAPLSFLQNWLFVMKWGWGFAGAATAMAVTQNLLPILLILYVRLFEGSECWKGFSRKAFSNWGPMIRLALPGMIMIEAQFSVLEILTIAAGRFGTAQLAAQSVLVTVTSTSFNIPFPLAIATSTRVANLIGAQLSDAARTTARVAIFAACAVGLFNLTIFVTLRRQLPRIFTDDDEVVDIVAQVILVCAVMQIFDAMAAVSHGLLRGIGHQAIGGYANLFSYYAVALPIALWTGFALDWKLAGLWTGLTVGLAVVSLLETLYLYVADWEKAVAQAEARMRTETRRTSVLA</sequence>
<dbReference type="GO" id="GO:0016020">
    <property type="term" value="C:membrane"/>
    <property type="evidence" value="ECO:0007669"/>
    <property type="project" value="UniProtKB-SubCell"/>
</dbReference>